<keyword evidence="8" id="KW-0808">Transferase</keyword>
<gene>
    <name evidence="8" type="primary">Os03g0144800_10</name>
    <name evidence="8" type="ORF">g.32934</name>
</gene>
<keyword evidence="4" id="KW-0735">Signal-anchor</keyword>
<name>A0A1D1XQF3_9ARAE</name>
<dbReference type="PANTHER" id="PTHR11062:SF255">
    <property type="entry name" value="XYLOGLUCAN GALACTOSYLTRANSFERASE GT17-RELATED"/>
    <property type="match status" value="1"/>
</dbReference>
<keyword evidence="3 8" id="KW-0328">Glycosyltransferase</keyword>
<comment type="similarity">
    <text evidence="2">Belongs to the glycosyltransferase 47 family.</text>
</comment>
<evidence type="ECO:0000256" key="5">
    <source>
        <dbReference type="ARBA" id="ARBA00023034"/>
    </source>
</evidence>
<keyword evidence="6" id="KW-1133">Transmembrane helix</keyword>
<accession>A0A1D1XQF3</accession>
<comment type="subcellular location">
    <subcellularLocation>
        <location evidence="1">Golgi apparatus membrane</location>
        <topology evidence="1">Single-pass type II membrane protein</topology>
    </subcellularLocation>
</comment>
<evidence type="ECO:0000256" key="2">
    <source>
        <dbReference type="ARBA" id="ARBA00010271"/>
    </source>
</evidence>
<evidence type="ECO:0000256" key="3">
    <source>
        <dbReference type="ARBA" id="ARBA00022676"/>
    </source>
</evidence>
<dbReference type="EMBL" id="GDJX01023313">
    <property type="protein sequence ID" value="JAT44623.1"/>
    <property type="molecule type" value="Transcribed_RNA"/>
</dbReference>
<keyword evidence="6" id="KW-0812">Transmembrane</keyword>
<evidence type="ECO:0000313" key="8">
    <source>
        <dbReference type="EMBL" id="JAT44623.1"/>
    </source>
</evidence>
<evidence type="ECO:0000259" key="7">
    <source>
        <dbReference type="Pfam" id="PF03016"/>
    </source>
</evidence>
<evidence type="ECO:0000256" key="4">
    <source>
        <dbReference type="ARBA" id="ARBA00022968"/>
    </source>
</evidence>
<feature type="transmembrane region" description="Helical" evidence="6">
    <location>
        <begin position="27"/>
        <end position="50"/>
    </location>
</feature>
<keyword evidence="5" id="KW-0333">Golgi apparatus</keyword>
<reference evidence="8" key="1">
    <citation type="submission" date="2015-07" db="EMBL/GenBank/DDBJ databases">
        <title>Transcriptome Assembly of Anthurium amnicola.</title>
        <authorList>
            <person name="Suzuki J."/>
        </authorList>
    </citation>
    <scope>NUCLEOTIDE SEQUENCE</scope>
</reference>
<feature type="domain" description="Exostosin GT47" evidence="7">
    <location>
        <begin position="86"/>
        <end position="411"/>
    </location>
</feature>
<dbReference type="Pfam" id="PF03016">
    <property type="entry name" value="Exostosin_GT47"/>
    <property type="match status" value="1"/>
</dbReference>
<protein>
    <submittedName>
        <fullName evidence="8">Xyloglucan galactosyltransferase KATAMARI1</fullName>
    </submittedName>
</protein>
<dbReference type="InterPro" id="IPR004263">
    <property type="entry name" value="Exostosin"/>
</dbReference>
<evidence type="ECO:0000256" key="1">
    <source>
        <dbReference type="ARBA" id="ARBA00004323"/>
    </source>
</evidence>
<keyword evidence="6" id="KW-0472">Membrane</keyword>
<dbReference type="GO" id="GO:0016757">
    <property type="term" value="F:glycosyltransferase activity"/>
    <property type="evidence" value="ECO:0007669"/>
    <property type="project" value="UniProtKB-KW"/>
</dbReference>
<dbReference type="PANTHER" id="PTHR11062">
    <property type="entry name" value="EXOSTOSIN HEPARAN SULFATE GLYCOSYLTRANSFERASE -RELATED"/>
    <property type="match status" value="1"/>
</dbReference>
<proteinExistence type="inferred from homology"/>
<organism evidence="8">
    <name type="scientific">Anthurium amnicola</name>
    <dbReference type="NCBI Taxonomy" id="1678845"/>
    <lineage>
        <taxon>Eukaryota</taxon>
        <taxon>Viridiplantae</taxon>
        <taxon>Streptophyta</taxon>
        <taxon>Embryophyta</taxon>
        <taxon>Tracheophyta</taxon>
        <taxon>Spermatophyta</taxon>
        <taxon>Magnoliopsida</taxon>
        <taxon>Liliopsida</taxon>
        <taxon>Araceae</taxon>
        <taxon>Pothoideae</taxon>
        <taxon>Potheae</taxon>
        <taxon>Anthurium</taxon>
    </lineage>
</organism>
<evidence type="ECO:0000256" key="6">
    <source>
        <dbReference type="SAM" id="Phobius"/>
    </source>
</evidence>
<sequence>MAPKVRYSPKEKVLHAIPASFLSHAKFGFYFFLFFSSWFLLVFTCFPSLARGGGPPPSQSTARADGDQFSAAGAVGTCPEGIARFYVYELPPEFNHALLHRCRTLNIYTDMCPHVANRGLGQPIPRPPDDPLRRLHGSWYATHQFIAEMIFHARAERHPCRTRDPLAAELFYVPFYGGLHASSNFRQPDLVERDRLAVELADYLVAQPAWRRRAGGDHFLALGRTAWDFMRNDAGEGSADFGANRLLRLPAVANMSVLTVERQPWKGRNQFGIPYPSYFHPRAAAEVAAWQDVVRRSRRTHLFAFVGGPRKGLGKAAVRETILRQCGASRRCRRVECEAGSRRCHDPDRVVEAMMGSEFCMQPPGDSFTRRSVFDAVLAGCVPVFFSEHTAYTQYGWYLPAGAEQYSVFLKGEERWGRIEAELEKIPPEEVVRLRHRVVELIPSLTYAHPNASHLAFRDAVDVALARLTQGVRRRHRLVTEE</sequence>
<dbReference type="AlphaFoldDB" id="A0A1D1XQF3"/>
<dbReference type="InterPro" id="IPR040911">
    <property type="entry name" value="Exostosin_GT47"/>
</dbReference>
<dbReference type="GO" id="GO:0000139">
    <property type="term" value="C:Golgi membrane"/>
    <property type="evidence" value="ECO:0007669"/>
    <property type="project" value="UniProtKB-SubCell"/>
</dbReference>